<feature type="region of interest" description="Disordered" evidence="1">
    <location>
        <begin position="133"/>
        <end position="185"/>
    </location>
</feature>
<evidence type="ECO:0000313" key="3">
    <source>
        <dbReference type="EMBL" id="KAF2458682.1"/>
    </source>
</evidence>
<feature type="compositionally biased region" description="Basic and acidic residues" evidence="1">
    <location>
        <begin position="144"/>
        <end position="162"/>
    </location>
</feature>
<evidence type="ECO:0000259" key="2">
    <source>
        <dbReference type="PROSITE" id="PS51925"/>
    </source>
</evidence>
<dbReference type="EMBL" id="MU001677">
    <property type="protein sequence ID" value="KAF2458682.1"/>
    <property type="molecule type" value="Genomic_DNA"/>
</dbReference>
<dbReference type="InterPro" id="IPR036885">
    <property type="entry name" value="SWIB_MDM2_dom_sf"/>
</dbReference>
<organism evidence="3 4">
    <name type="scientific">Lineolata rhizophorae</name>
    <dbReference type="NCBI Taxonomy" id="578093"/>
    <lineage>
        <taxon>Eukaryota</taxon>
        <taxon>Fungi</taxon>
        <taxon>Dikarya</taxon>
        <taxon>Ascomycota</taxon>
        <taxon>Pezizomycotina</taxon>
        <taxon>Dothideomycetes</taxon>
        <taxon>Dothideomycetes incertae sedis</taxon>
        <taxon>Lineolatales</taxon>
        <taxon>Lineolataceae</taxon>
        <taxon>Lineolata</taxon>
    </lineage>
</organism>
<dbReference type="InterPro" id="IPR019835">
    <property type="entry name" value="SWIB_domain"/>
</dbReference>
<keyword evidence="4" id="KW-1185">Reference proteome</keyword>
<name>A0A6A6P4K7_9PEZI</name>
<feature type="domain" description="DM2" evidence="2">
    <location>
        <begin position="263"/>
        <end position="340"/>
    </location>
</feature>
<dbReference type="InterPro" id="IPR003121">
    <property type="entry name" value="SWIB_MDM2_domain"/>
</dbReference>
<dbReference type="PROSITE" id="PS51925">
    <property type="entry name" value="SWIB_MDM2"/>
    <property type="match status" value="1"/>
</dbReference>
<dbReference type="Gene3D" id="1.10.245.10">
    <property type="entry name" value="SWIB/MDM2 domain"/>
    <property type="match status" value="1"/>
</dbReference>
<dbReference type="SMART" id="SM00151">
    <property type="entry name" value="SWIB"/>
    <property type="match status" value="1"/>
</dbReference>
<accession>A0A6A6P4K7</accession>
<dbReference type="OrthoDB" id="10263741at2759"/>
<dbReference type="AlphaFoldDB" id="A0A6A6P4K7"/>
<dbReference type="CDD" id="cd10568">
    <property type="entry name" value="SWIB_like"/>
    <property type="match status" value="1"/>
</dbReference>
<evidence type="ECO:0000313" key="4">
    <source>
        <dbReference type="Proteomes" id="UP000799766"/>
    </source>
</evidence>
<dbReference type="Proteomes" id="UP000799766">
    <property type="component" value="Unassembled WGS sequence"/>
</dbReference>
<feature type="region of interest" description="Disordered" evidence="1">
    <location>
        <begin position="1"/>
        <end position="47"/>
    </location>
</feature>
<proteinExistence type="predicted"/>
<feature type="compositionally biased region" description="Low complexity" evidence="1">
    <location>
        <begin position="14"/>
        <end position="24"/>
    </location>
</feature>
<gene>
    <name evidence="3" type="ORF">BDY21DRAFT_283773</name>
</gene>
<protein>
    <recommendedName>
        <fullName evidence="2">DM2 domain-containing protein</fullName>
    </recommendedName>
</protein>
<dbReference type="PANTHER" id="PTHR13844">
    <property type="entry name" value="SWI/SNF-RELATED MATRIX-ASSOCIATED ACTIN-DEPENDENT REGULATOR OF CHROMATIN SUBFAMILY D"/>
    <property type="match status" value="1"/>
</dbReference>
<dbReference type="Pfam" id="PF02201">
    <property type="entry name" value="SWIB"/>
    <property type="match status" value="1"/>
</dbReference>
<sequence length="486" mass="54898">MANAHPHAPPPMSQQQLAQTQAMEQQRREQARRRAHKPTDKNIPEGVEQLALGDGVNRYRALRDLERRLDAVMMRKRMDIQESTNRSMKRTRTLRIWISNSVDNQPWQQGAIEPESFVDFGTDSQGTFRVKIEGRLLEDDEDRADGVSESKGAGDGDERDAGAMDQDPDPNKTTPTKQPLAGSAGLAPQRFKLSHFFKAITVEFDKSKILQIEGIAPVEWKKPEAKPNQPQPSKAKDADFDCLEFERKGDENINIVINLTRDENPERYRLNKPLADIVDKDEDDRAGIMHAIMEYVKANNLSEEKDFRKVTCDDALKKVFGRDIVHFPEIPDLIQQHVTPLPPLQLPYTIRVDRDYTDNPVPTVYDIPVACDDPPRNTMLALARDTGPNHLNALRQVAALDDSLALVIQAMANGKAKHDFFSSMADDPVRFLQRWLASQRRDADVILGDPVEGAAQTEEWRIGGKESVWSTDGARESVGLWLARMK</sequence>
<evidence type="ECO:0000256" key="1">
    <source>
        <dbReference type="SAM" id="MobiDB-lite"/>
    </source>
</evidence>
<reference evidence="3" key="1">
    <citation type="journal article" date="2020" name="Stud. Mycol.">
        <title>101 Dothideomycetes genomes: a test case for predicting lifestyles and emergence of pathogens.</title>
        <authorList>
            <person name="Haridas S."/>
            <person name="Albert R."/>
            <person name="Binder M."/>
            <person name="Bloem J."/>
            <person name="Labutti K."/>
            <person name="Salamov A."/>
            <person name="Andreopoulos B."/>
            <person name="Baker S."/>
            <person name="Barry K."/>
            <person name="Bills G."/>
            <person name="Bluhm B."/>
            <person name="Cannon C."/>
            <person name="Castanera R."/>
            <person name="Culley D."/>
            <person name="Daum C."/>
            <person name="Ezra D."/>
            <person name="Gonzalez J."/>
            <person name="Henrissat B."/>
            <person name="Kuo A."/>
            <person name="Liang C."/>
            <person name="Lipzen A."/>
            <person name="Lutzoni F."/>
            <person name="Magnuson J."/>
            <person name="Mondo S."/>
            <person name="Nolan M."/>
            <person name="Ohm R."/>
            <person name="Pangilinan J."/>
            <person name="Park H.-J."/>
            <person name="Ramirez L."/>
            <person name="Alfaro M."/>
            <person name="Sun H."/>
            <person name="Tritt A."/>
            <person name="Yoshinaga Y."/>
            <person name="Zwiers L.-H."/>
            <person name="Turgeon B."/>
            <person name="Goodwin S."/>
            <person name="Spatafora J."/>
            <person name="Crous P."/>
            <person name="Grigoriev I."/>
        </authorList>
    </citation>
    <scope>NUCLEOTIDE SEQUENCE</scope>
    <source>
        <strain evidence="3">ATCC 16933</strain>
    </source>
</reference>
<dbReference type="SUPFAM" id="SSF47592">
    <property type="entry name" value="SWIB/MDM2 domain"/>
    <property type="match status" value="1"/>
</dbReference>